<evidence type="ECO:0000313" key="2">
    <source>
        <dbReference type="EMBL" id="OIQ63698.1"/>
    </source>
</evidence>
<comment type="caution">
    <text evidence="2">The sequence shown here is derived from an EMBL/GenBank/DDBJ whole genome shotgun (WGS) entry which is preliminary data.</text>
</comment>
<feature type="region of interest" description="Disordered" evidence="1">
    <location>
        <begin position="31"/>
        <end position="51"/>
    </location>
</feature>
<dbReference type="EMBL" id="MLJW01008778">
    <property type="protein sequence ID" value="OIQ63698.1"/>
    <property type="molecule type" value="Genomic_DNA"/>
</dbReference>
<dbReference type="AlphaFoldDB" id="A0A1J5NY73"/>
<accession>A0A1J5NY73</accession>
<sequence length="122" mass="12657">MGLFDSYFDPEQFQDSGGLLGRLLSLQGQQDQYQPGAGFDGQGSAYGQPAAAPQTPVFPAVALPASTNVAPATIAPQPPDYGQTQDIAIGNSQMPQFGRADIAQAAPPAPDFCDRLNAGFQG</sequence>
<reference evidence="2" key="1">
    <citation type="submission" date="2016-10" db="EMBL/GenBank/DDBJ databases">
        <title>Sequence of Gallionella enrichment culture.</title>
        <authorList>
            <person name="Poehlein A."/>
            <person name="Muehling M."/>
            <person name="Daniel R."/>
        </authorList>
    </citation>
    <scope>NUCLEOTIDE SEQUENCE</scope>
</reference>
<proteinExistence type="predicted"/>
<name>A0A1J5NY73_9ZZZZ</name>
<organism evidence="2">
    <name type="scientific">mine drainage metagenome</name>
    <dbReference type="NCBI Taxonomy" id="410659"/>
    <lineage>
        <taxon>unclassified sequences</taxon>
        <taxon>metagenomes</taxon>
        <taxon>ecological metagenomes</taxon>
    </lineage>
</organism>
<gene>
    <name evidence="2" type="ORF">GALL_547600</name>
</gene>
<evidence type="ECO:0000256" key="1">
    <source>
        <dbReference type="SAM" id="MobiDB-lite"/>
    </source>
</evidence>
<protein>
    <submittedName>
        <fullName evidence="2">Uncharacterized protein</fullName>
    </submittedName>
</protein>